<organism evidence="3">
    <name type="scientific">Lotharella oceanica</name>
    <dbReference type="NCBI Taxonomy" id="641309"/>
    <lineage>
        <taxon>Eukaryota</taxon>
        <taxon>Sar</taxon>
        <taxon>Rhizaria</taxon>
        <taxon>Cercozoa</taxon>
        <taxon>Chlorarachniophyceae</taxon>
        <taxon>Lotharella</taxon>
    </lineage>
</organism>
<keyword evidence="1" id="KW-0472">Membrane</keyword>
<feature type="transmembrane region" description="Helical" evidence="1">
    <location>
        <begin position="60"/>
        <end position="80"/>
    </location>
</feature>
<feature type="transmembrane region" description="Helical" evidence="1">
    <location>
        <begin position="101"/>
        <end position="120"/>
    </location>
</feature>
<dbReference type="PANTHER" id="PTHR38894:SF1">
    <property type="entry name" value="TRANSMEMBRANE PROTEIN"/>
    <property type="match status" value="1"/>
</dbReference>
<evidence type="ECO:0000256" key="1">
    <source>
        <dbReference type="SAM" id="Phobius"/>
    </source>
</evidence>
<dbReference type="InterPro" id="IPR036020">
    <property type="entry name" value="WW_dom_sf"/>
</dbReference>
<dbReference type="PROSITE" id="PS50020">
    <property type="entry name" value="WW_DOMAIN_2"/>
    <property type="match status" value="1"/>
</dbReference>
<gene>
    <name evidence="3" type="ORF">LSP00402_LOCUS12373</name>
</gene>
<proteinExistence type="predicted"/>
<dbReference type="AlphaFoldDB" id="A0A7S2TUD0"/>
<dbReference type="SUPFAM" id="SSF51045">
    <property type="entry name" value="WW domain"/>
    <property type="match status" value="1"/>
</dbReference>
<accession>A0A7S2TUD0</accession>
<keyword evidence="1" id="KW-0812">Transmembrane</keyword>
<evidence type="ECO:0000259" key="2">
    <source>
        <dbReference type="PROSITE" id="PS50020"/>
    </source>
</evidence>
<reference evidence="3" key="1">
    <citation type="submission" date="2021-01" db="EMBL/GenBank/DDBJ databases">
        <authorList>
            <person name="Corre E."/>
            <person name="Pelletier E."/>
            <person name="Niang G."/>
            <person name="Scheremetjew M."/>
            <person name="Finn R."/>
            <person name="Kale V."/>
            <person name="Holt S."/>
            <person name="Cochrane G."/>
            <person name="Meng A."/>
            <person name="Brown T."/>
            <person name="Cohen L."/>
        </authorList>
    </citation>
    <scope>NUCLEOTIDE SEQUENCE</scope>
    <source>
        <strain evidence="3">CCMP622</strain>
    </source>
</reference>
<evidence type="ECO:0000313" key="3">
    <source>
        <dbReference type="EMBL" id="CAD9768393.1"/>
    </source>
</evidence>
<keyword evidence="1" id="KW-1133">Transmembrane helix</keyword>
<dbReference type="CDD" id="cd00201">
    <property type="entry name" value="WW"/>
    <property type="match status" value="1"/>
</dbReference>
<dbReference type="EMBL" id="HBHP01019922">
    <property type="protein sequence ID" value="CAD9768393.1"/>
    <property type="molecule type" value="Transcribed_RNA"/>
</dbReference>
<feature type="transmembrane region" description="Helical" evidence="1">
    <location>
        <begin position="30"/>
        <end position="54"/>
    </location>
</feature>
<dbReference type="Pfam" id="PF00397">
    <property type="entry name" value="WW"/>
    <property type="match status" value="1"/>
</dbReference>
<feature type="domain" description="WW" evidence="2">
    <location>
        <begin position="214"/>
        <end position="247"/>
    </location>
</feature>
<dbReference type="Gene3D" id="2.20.70.10">
    <property type="match status" value="1"/>
</dbReference>
<dbReference type="PANTHER" id="PTHR38894">
    <property type="entry name" value="TRANSMEMBRANE PROTEIN"/>
    <property type="match status" value="1"/>
</dbReference>
<dbReference type="InterPro" id="IPR001202">
    <property type="entry name" value="WW_dom"/>
</dbReference>
<protein>
    <recommendedName>
        <fullName evidence="2">WW domain-containing protein</fullName>
    </recommendedName>
</protein>
<name>A0A7S2TUD0_9EUKA</name>
<sequence length="247" mass="27641">MATAQSGTTTGCCGACCDCFQKLDPSTLSYIMKIGNVINAILLCFVGIWSLLWVQATADVLLTILASIYVISFSVILFTWELKFACCNTCFAKNMGFMYSWTGRLMFFVFVGTLSFGIAYPAGLVIGIWTFVNMTWNMFVIFYHPTYFSTLKNKAESEFRDAMLKEASRRAGADIKALDAGIPKKQWDEEQKIREAQEEIIAGIPEASGQAEISQEDGNWVMRTDDQSGTAYWVNQVTGEQSWERPS</sequence>